<name>A0A0B7KNG1_BIOOC</name>
<feature type="region of interest" description="Disordered" evidence="4">
    <location>
        <begin position="41"/>
        <end position="87"/>
    </location>
</feature>
<dbReference type="InterPro" id="IPR001138">
    <property type="entry name" value="Zn2Cys6_DnaBD"/>
</dbReference>
<protein>
    <recommendedName>
        <fullName evidence="5">Zn(2)-C6 fungal-type domain-containing protein</fullName>
    </recommendedName>
</protein>
<dbReference type="Pfam" id="PF04082">
    <property type="entry name" value="Fungal_trans"/>
    <property type="match status" value="1"/>
</dbReference>
<dbReference type="CDD" id="cd12148">
    <property type="entry name" value="fungal_TF_MHR"/>
    <property type="match status" value="1"/>
</dbReference>
<dbReference type="SUPFAM" id="SSF57701">
    <property type="entry name" value="Zn2/Cys6 DNA-binding domain"/>
    <property type="match status" value="1"/>
</dbReference>
<dbReference type="EMBL" id="CDPU01000066">
    <property type="protein sequence ID" value="CEO56435.1"/>
    <property type="molecule type" value="Genomic_DNA"/>
</dbReference>
<evidence type="ECO:0000313" key="6">
    <source>
        <dbReference type="EMBL" id="CEO56435.1"/>
    </source>
</evidence>
<accession>A0A0B7KNG1</accession>
<evidence type="ECO:0000256" key="1">
    <source>
        <dbReference type="ARBA" id="ARBA00004123"/>
    </source>
</evidence>
<dbReference type="SMART" id="SM00066">
    <property type="entry name" value="GAL4"/>
    <property type="match status" value="1"/>
</dbReference>
<dbReference type="Gene3D" id="4.10.240.10">
    <property type="entry name" value="Zn(2)-C6 fungal-type DNA-binding domain"/>
    <property type="match status" value="1"/>
</dbReference>
<gene>
    <name evidence="6" type="ORF">BN869_000012493_1</name>
</gene>
<dbReference type="GO" id="GO:0000981">
    <property type="term" value="F:DNA-binding transcription factor activity, RNA polymerase II-specific"/>
    <property type="evidence" value="ECO:0007669"/>
    <property type="project" value="InterPro"/>
</dbReference>
<reference evidence="6" key="1">
    <citation type="submission" date="2015-01" db="EMBL/GenBank/DDBJ databases">
        <authorList>
            <person name="Durling Mikael"/>
        </authorList>
    </citation>
    <scope>NUCLEOTIDE SEQUENCE</scope>
</reference>
<keyword evidence="2" id="KW-0479">Metal-binding</keyword>
<dbReference type="CDD" id="cd00067">
    <property type="entry name" value="GAL4"/>
    <property type="match status" value="1"/>
</dbReference>
<dbReference type="GO" id="GO:0005634">
    <property type="term" value="C:nucleus"/>
    <property type="evidence" value="ECO:0007669"/>
    <property type="project" value="UniProtKB-SubCell"/>
</dbReference>
<dbReference type="GO" id="GO:0003677">
    <property type="term" value="F:DNA binding"/>
    <property type="evidence" value="ECO:0007669"/>
    <property type="project" value="InterPro"/>
</dbReference>
<dbReference type="InterPro" id="IPR036864">
    <property type="entry name" value="Zn2-C6_fun-type_DNA-bd_sf"/>
</dbReference>
<dbReference type="GO" id="GO:0008270">
    <property type="term" value="F:zinc ion binding"/>
    <property type="evidence" value="ECO:0007669"/>
    <property type="project" value="InterPro"/>
</dbReference>
<sequence length="649" mass="72717">MSVRLAACEPCRLSKLACNHERPVCSRCSFRGQGRSCTYRDRPFKRRERRNGTTPGVGRASPQSPISPPEQLLTAPRPHHYPNPGYLGHSSHSAIFNQVSATDTSPGGDPGILPLEVETPLGTDDVFKDQDVAHKAIQALSQLVQMDVPNICGLLNDWIGRNVNLPLAEPFVPGSIEAARAFWELRGHECGGSAQISDQWITRKSRFLLRNSRRQIRLERDTTVSEYMAQIFDDSLRWEVLGIFFTAASRAALDTDSWPGLYSNFEEKRHLIKAVTYISDCCLEICLSLDCLNDLQAVLQYENLIVHSQVDGDQSYQFWRKIGDAASTFFALGFHEVIDENSARIPLFVAELRRAISARTYSADKKISVFLGRPPRIVKAHCTLQLPRNIPDLWNEDAQESHLRYMNTDVPPSEFTTFDSLEKINYTADTRCSALFSAIKEEIIELFRTRHSHDQFSATSGRKYLAKFPGSLQIVDQPPRQPFQFNSTGPSEALLAVAGEMLSYSVELIILRHTLVNSGTSLIWKISQYGLPAAAAVSLSLLNPATIFNSKSSSRSNLIQNLSIFVGEFKGNTFIQPSEPNYALFARATRTIQSILDAVLSSPLLPFQQQQPVPVSNDPTTAFTYYWNPWECENDFWANLAEHPNLLGS</sequence>
<keyword evidence="3" id="KW-0539">Nucleus</keyword>
<comment type="subcellular location">
    <subcellularLocation>
        <location evidence="1">Nucleus</location>
    </subcellularLocation>
</comment>
<evidence type="ECO:0000259" key="5">
    <source>
        <dbReference type="PROSITE" id="PS50048"/>
    </source>
</evidence>
<proteinExistence type="predicted"/>
<dbReference type="PANTHER" id="PTHR31001">
    <property type="entry name" value="UNCHARACTERIZED TRANSCRIPTIONAL REGULATORY PROTEIN"/>
    <property type="match status" value="1"/>
</dbReference>
<dbReference type="PROSITE" id="PS00463">
    <property type="entry name" value="ZN2_CY6_FUNGAL_1"/>
    <property type="match status" value="1"/>
</dbReference>
<dbReference type="PROSITE" id="PS50048">
    <property type="entry name" value="ZN2_CY6_FUNGAL_2"/>
    <property type="match status" value="1"/>
</dbReference>
<feature type="domain" description="Zn(2)-C6 fungal-type" evidence="5">
    <location>
        <begin position="7"/>
        <end position="39"/>
    </location>
</feature>
<dbReference type="PANTHER" id="PTHR31001:SF40">
    <property type="entry name" value="ZN(II)2CYS6 TRANSCRIPTION FACTOR (EUROFUNG)"/>
    <property type="match status" value="1"/>
</dbReference>
<dbReference type="Pfam" id="PF00172">
    <property type="entry name" value="Zn_clus"/>
    <property type="match status" value="1"/>
</dbReference>
<organism evidence="6">
    <name type="scientific">Bionectria ochroleuca</name>
    <name type="common">Gliocladium roseum</name>
    <dbReference type="NCBI Taxonomy" id="29856"/>
    <lineage>
        <taxon>Eukaryota</taxon>
        <taxon>Fungi</taxon>
        <taxon>Dikarya</taxon>
        <taxon>Ascomycota</taxon>
        <taxon>Pezizomycotina</taxon>
        <taxon>Sordariomycetes</taxon>
        <taxon>Hypocreomycetidae</taxon>
        <taxon>Hypocreales</taxon>
        <taxon>Bionectriaceae</taxon>
        <taxon>Clonostachys</taxon>
    </lineage>
</organism>
<evidence type="ECO:0000256" key="4">
    <source>
        <dbReference type="SAM" id="MobiDB-lite"/>
    </source>
</evidence>
<dbReference type="InterPro" id="IPR007219">
    <property type="entry name" value="XnlR_reg_dom"/>
</dbReference>
<evidence type="ECO:0000256" key="2">
    <source>
        <dbReference type="ARBA" id="ARBA00022723"/>
    </source>
</evidence>
<dbReference type="InterPro" id="IPR050613">
    <property type="entry name" value="Sec_Metabolite_Reg"/>
</dbReference>
<dbReference type="GO" id="GO:0006351">
    <property type="term" value="P:DNA-templated transcription"/>
    <property type="evidence" value="ECO:0007669"/>
    <property type="project" value="InterPro"/>
</dbReference>
<dbReference type="AlphaFoldDB" id="A0A0B7KNG1"/>
<evidence type="ECO:0000256" key="3">
    <source>
        <dbReference type="ARBA" id="ARBA00023242"/>
    </source>
</evidence>